<protein>
    <submittedName>
        <fullName evidence="1">Uncharacterized protein</fullName>
    </submittedName>
</protein>
<dbReference type="AlphaFoldDB" id="A0A653K4U4"/>
<reference evidence="1 2" key="1">
    <citation type="submission" date="2019-10" db="EMBL/GenBank/DDBJ databases">
        <authorList>
            <person name="Karimi E."/>
        </authorList>
    </citation>
    <scope>NUCLEOTIDE SEQUENCE [LARGE SCALE GENOMIC DNA]</scope>
    <source>
        <strain evidence="1">Acinetobacter sp. 8BE</strain>
    </source>
</reference>
<accession>A0A653K4U4</accession>
<organism evidence="1 2">
    <name type="scientific">Acinetobacter proteolyticus</name>
    <dbReference type="NCBI Taxonomy" id="1776741"/>
    <lineage>
        <taxon>Bacteria</taxon>
        <taxon>Pseudomonadati</taxon>
        <taxon>Pseudomonadota</taxon>
        <taxon>Gammaproteobacteria</taxon>
        <taxon>Moraxellales</taxon>
        <taxon>Moraxellaceae</taxon>
        <taxon>Acinetobacter</taxon>
    </lineage>
</organism>
<name>A0A653K4U4_9GAMM</name>
<gene>
    <name evidence="1" type="ORF">ACI8B_20010</name>
</gene>
<proteinExistence type="predicted"/>
<evidence type="ECO:0000313" key="1">
    <source>
        <dbReference type="EMBL" id="VXA54921.1"/>
    </source>
</evidence>
<evidence type="ECO:0000313" key="2">
    <source>
        <dbReference type="Proteomes" id="UP000430404"/>
    </source>
</evidence>
<dbReference type="Proteomes" id="UP000430404">
    <property type="component" value="Unassembled WGS sequence"/>
</dbReference>
<dbReference type="EMBL" id="CABWKZ010000012">
    <property type="protein sequence ID" value="VXA54921.1"/>
    <property type="molecule type" value="Genomic_DNA"/>
</dbReference>
<sequence length="44" mass="5212">MILSSLHHTTSYRLTDDQQAYLFLHKSNSARELGTRRVFAYNLR</sequence>